<evidence type="ECO:0000256" key="2">
    <source>
        <dbReference type="ARBA" id="ARBA00022670"/>
    </source>
</evidence>
<dbReference type="InterPro" id="IPR050396">
    <property type="entry name" value="Glycosyltr_51/Transpeptidase"/>
</dbReference>
<dbReference type="Proteomes" id="UP001527866">
    <property type="component" value="Unassembled WGS sequence"/>
</dbReference>
<organism evidence="11 12">
    <name type="scientific">Nocardiopsis endophytica</name>
    <dbReference type="NCBI Taxonomy" id="3018445"/>
    <lineage>
        <taxon>Bacteria</taxon>
        <taxon>Bacillati</taxon>
        <taxon>Actinomycetota</taxon>
        <taxon>Actinomycetes</taxon>
        <taxon>Streptosporangiales</taxon>
        <taxon>Nocardiopsidaceae</taxon>
        <taxon>Nocardiopsis</taxon>
    </lineage>
</organism>
<keyword evidence="1" id="KW-0121">Carboxypeptidase</keyword>
<feature type="domain" description="Penicillin-binding protein transpeptidase" evidence="9">
    <location>
        <begin position="443"/>
        <end position="589"/>
    </location>
</feature>
<evidence type="ECO:0000259" key="10">
    <source>
        <dbReference type="Pfam" id="PF00912"/>
    </source>
</evidence>
<dbReference type="RefSeq" id="WP_270682935.1">
    <property type="nucleotide sequence ID" value="NZ_JAQFWQ010000001.1"/>
</dbReference>
<dbReference type="Gene3D" id="3.40.710.10">
    <property type="entry name" value="DD-peptidase/beta-lactamase superfamily"/>
    <property type="match status" value="1"/>
</dbReference>
<keyword evidence="2" id="KW-0645">Protease</keyword>
<dbReference type="InterPro" id="IPR001264">
    <property type="entry name" value="Glyco_trans_51"/>
</dbReference>
<dbReference type="PANTHER" id="PTHR32282:SF34">
    <property type="entry name" value="PENICILLIN-BINDING PROTEIN 1A"/>
    <property type="match status" value="1"/>
</dbReference>
<dbReference type="InterPro" id="IPR012338">
    <property type="entry name" value="Beta-lactam/transpept-like"/>
</dbReference>
<evidence type="ECO:0000256" key="7">
    <source>
        <dbReference type="ARBA" id="ARBA00034000"/>
    </source>
</evidence>
<dbReference type="Pfam" id="PF00905">
    <property type="entry name" value="Transpeptidase"/>
    <property type="match status" value="1"/>
</dbReference>
<evidence type="ECO:0000256" key="3">
    <source>
        <dbReference type="ARBA" id="ARBA00022676"/>
    </source>
</evidence>
<keyword evidence="6" id="KW-0511">Multifunctional enzyme</keyword>
<evidence type="ECO:0000256" key="6">
    <source>
        <dbReference type="ARBA" id="ARBA00023268"/>
    </source>
</evidence>
<feature type="domain" description="Glycosyl transferase family 51" evidence="10">
    <location>
        <begin position="46"/>
        <end position="214"/>
    </location>
</feature>
<protein>
    <submittedName>
        <fullName evidence="11">Transglycosylase domain-containing protein</fullName>
    </submittedName>
</protein>
<dbReference type="SUPFAM" id="SSF56601">
    <property type="entry name" value="beta-lactamase/transpeptidase-like"/>
    <property type="match status" value="1"/>
</dbReference>
<comment type="catalytic activity">
    <reaction evidence="8">
        <text>[GlcNAc-(1-&gt;4)-Mur2Ac(oyl-L-Ala-gamma-D-Glu-L-Lys-D-Ala-D-Ala)](n)-di-trans,octa-cis-undecaprenyl diphosphate + beta-D-GlcNAc-(1-&gt;4)-Mur2Ac(oyl-L-Ala-gamma-D-Glu-L-Lys-D-Ala-D-Ala)-di-trans,octa-cis-undecaprenyl diphosphate = [GlcNAc-(1-&gt;4)-Mur2Ac(oyl-L-Ala-gamma-D-Glu-L-Lys-D-Ala-D-Ala)](n+1)-di-trans,octa-cis-undecaprenyl diphosphate + di-trans,octa-cis-undecaprenyl diphosphate + H(+)</text>
        <dbReference type="Rhea" id="RHEA:23708"/>
        <dbReference type="Rhea" id="RHEA-COMP:9602"/>
        <dbReference type="Rhea" id="RHEA-COMP:9603"/>
        <dbReference type="ChEBI" id="CHEBI:15378"/>
        <dbReference type="ChEBI" id="CHEBI:58405"/>
        <dbReference type="ChEBI" id="CHEBI:60033"/>
        <dbReference type="ChEBI" id="CHEBI:78435"/>
        <dbReference type="EC" id="2.4.99.28"/>
    </reaction>
</comment>
<name>A0ABT4TWF8_9ACTN</name>
<comment type="catalytic activity">
    <reaction evidence="7">
        <text>Preferential cleavage: (Ac)2-L-Lys-D-Ala-|-D-Ala. Also transpeptidation of peptidyl-alanyl moieties that are N-acyl substituents of D-alanine.</text>
        <dbReference type="EC" id="3.4.16.4"/>
    </reaction>
</comment>
<keyword evidence="5" id="KW-0378">Hydrolase</keyword>
<dbReference type="InterPro" id="IPR036950">
    <property type="entry name" value="PBP_transglycosylase"/>
</dbReference>
<dbReference type="Gene3D" id="1.10.3810.10">
    <property type="entry name" value="Biosynthetic peptidoglycan transglycosylase-like"/>
    <property type="match status" value="1"/>
</dbReference>
<dbReference type="InterPro" id="IPR023346">
    <property type="entry name" value="Lysozyme-like_dom_sf"/>
</dbReference>
<evidence type="ECO:0000313" key="12">
    <source>
        <dbReference type="Proteomes" id="UP001527866"/>
    </source>
</evidence>
<keyword evidence="4" id="KW-0808">Transferase</keyword>
<reference evidence="11 12" key="1">
    <citation type="submission" date="2023-01" db="EMBL/GenBank/DDBJ databases">
        <title>Draft genome sequence of Nocardiopsis sp. RSe5-2 isolated from halophytes.</title>
        <authorList>
            <person name="Duangmal K."/>
            <person name="Chantavorakit T."/>
        </authorList>
    </citation>
    <scope>NUCLEOTIDE SEQUENCE [LARGE SCALE GENOMIC DNA]</scope>
    <source>
        <strain evidence="11 12">RSe5-2</strain>
    </source>
</reference>
<evidence type="ECO:0000256" key="4">
    <source>
        <dbReference type="ARBA" id="ARBA00022679"/>
    </source>
</evidence>
<evidence type="ECO:0000256" key="8">
    <source>
        <dbReference type="ARBA" id="ARBA00049902"/>
    </source>
</evidence>
<accession>A0ABT4TWF8</accession>
<comment type="caution">
    <text evidence="11">The sequence shown here is derived from an EMBL/GenBank/DDBJ whole genome shotgun (WGS) entry which is preliminary data.</text>
</comment>
<evidence type="ECO:0000256" key="1">
    <source>
        <dbReference type="ARBA" id="ARBA00022645"/>
    </source>
</evidence>
<dbReference type="Pfam" id="PF00912">
    <property type="entry name" value="Transgly"/>
    <property type="match status" value="1"/>
</dbReference>
<evidence type="ECO:0000259" key="9">
    <source>
        <dbReference type="Pfam" id="PF00905"/>
    </source>
</evidence>
<dbReference type="EMBL" id="JAQFWQ010000001">
    <property type="protein sequence ID" value="MDA2809026.1"/>
    <property type="molecule type" value="Genomic_DNA"/>
</dbReference>
<evidence type="ECO:0000313" key="11">
    <source>
        <dbReference type="EMBL" id="MDA2809026.1"/>
    </source>
</evidence>
<gene>
    <name evidence="11" type="ORF">O4J56_00080</name>
</gene>
<proteinExistence type="predicted"/>
<sequence>MAGAVAVAVAYLRMPGPEDLKPQAAAELKGTSITYADGGEAVNIGELHRIPVERDAIPETVVDGVLAAEQRDFYTEPGVSLTGTARALLSGGAAGGGSTITQQMARNYYDVLSQERTLTRKVKEILIAVKVGRNMPRDEVLTTYLNTIYFGRNAYGVQAAAQAYFGKDVEELDRAEGAFIGAVIQQPGNFENYGADPEADRVLEKRWRYVVDGMAEMHGDDPERGVAEAEAERLEFPEVRDYRPEDRLTGYRGYIRAAVQRELRERYGMSDAEIAGGGYVVRTSLDRGLMEAADTAAEEGLSGAPEGTRAGLVAIDSATGEIVAFNGGANFVEETDPSLTDRTQAGPAFKPYVLAAAAEQGEDVYHLMAEARAADMEALDVADGATADGALTDGASADGGSADAGSDFGAGTGGLLRRDPDADDALFVGLTDEIGPEAVTWTAEAAGVAPEQFETAALENSIAVGTFQMSALDQAGGYATLAADGVHRPAHMVTEVATGDGEVRKPLDADEVADGVPAVDPAAARATVRAMTEATARVPGLIEGRAGAHDVAAVSGGYGTGEGSAWFVGATPSYAVAVDVYRPDGGAIATEGGSGAESAAHTWNAFTDELLKDVEPQRFPAAPPDR</sequence>
<dbReference type="SUPFAM" id="SSF53955">
    <property type="entry name" value="Lysozyme-like"/>
    <property type="match status" value="1"/>
</dbReference>
<dbReference type="InterPro" id="IPR001460">
    <property type="entry name" value="PCN-bd_Tpept"/>
</dbReference>
<evidence type="ECO:0000256" key="5">
    <source>
        <dbReference type="ARBA" id="ARBA00022801"/>
    </source>
</evidence>
<keyword evidence="12" id="KW-1185">Reference proteome</keyword>
<keyword evidence="3" id="KW-0328">Glycosyltransferase</keyword>
<dbReference type="PANTHER" id="PTHR32282">
    <property type="entry name" value="BINDING PROTEIN TRANSPEPTIDASE, PUTATIVE-RELATED"/>
    <property type="match status" value="1"/>
</dbReference>